<evidence type="ECO:0008006" key="3">
    <source>
        <dbReference type="Google" id="ProtNLM"/>
    </source>
</evidence>
<evidence type="ECO:0000313" key="1">
    <source>
        <dbReference type="EMBL" id="SFQ79602.1"/>
    </source>
</evidence>
<dbReference type="GeneID" id="93712170"/>
<name>A0A1I6BF67_9BACI</name>
<dbReference type="Proteomes" id="UP000182762">
    <property type="component" value="Unassembled WGS sequence"/>
</dbReference>
<protein>
    <recommendedName>
        <fullName evidence="3">Transcriptional regulator</fullName>
    </recommendedName>
</protein>
<dbReference type="Pfam" id="PF11553">
    <property type="entry name" value="DUF3231"/>
    <property type="match status" value="2"/>
</dbReference>
<dbReference type="InterPro" id="IPR012347">
    <property type="entry name" value="Ferritin-like"/>
</dbReference>
<reference evidence="1 2" key="1">
    <citation type="submission" date="2016-10" db="EMBL/GenBank/DDBJ databases">
        <authorList>
            <person name="Varghese N."/>
            <person name="Submissions S."/>
        </authorList>
    </citation>
    <scope>NUCLEOTIDE SEQUENCE [LARGE SCALE GENOMIC DNA]</scope>
    <source>
        <strain evidence="1 2">DSM 13796</strain>
    </source>
</reference>
<sequence>MENITHSGKMSSSELANLWSQYLNDSLSHCIIRYFINTVEDKEIGDVLQFALKLSETHLQKIKEFLTKENYPIPKGFTDEDVTLEAPALFTDTYIIVFMQIMSVHGMTRYTGAIGCAIREDQRKYFKQVISESVELYDLATGVLVSKGIISKPPIFNNHQKVEFVKKQSYLTGWLGKRRPISAVEVSGTYLNMQKTLTKLVLELGFSQVAQSKDVRKYMKRARSVCQEHFKILASMLTDDDLHIPRTFDSEVTDSTVPPFSDKLMMFLISSLLSSAIGYYGEAMSLCQRRDLATNYAKMITDIAVLAEDGVNLLIENEWMEQPPLATDHDDLAKNKGF</sequence>
<accession>A0A1I6BF67</accession>
<evidence type="ECO:0000313" key="2">
    <source>
        <dbReference type="Proteomes" id="UP000182762"/>
    </source>
</evidence>
<keyword evidence="2" id="KW-1185">Reference proteome</keyword>
<comment type="caution">
    <text evidence="1">The sequence shown here is derived from an EMBL/GenBank/DDBJ whole genome shotgun (WGS) entry which is preliminary data.</text>
</comment>
<dbReference type="InterPro" id="IPR021617">
    <property type="entry name" value="DUF3231"/>
</dbReference>
<dbReference type="RefSeq" id="WP_061805900.1">
    <property type="nucleotide sequence ID" value="NZ_FOXX01000009.1"/>
</dbReference>
<dbReference type="Gene3D" id="1.20.1260.10">
    <property type="match status" value="2"/>
</dbReference>
<proteinExistence type="predicted"/>
<gene>
    <name evidence="1" type="ORF">SAMN02745910_03576</name>
</gene>
<dbReference type="EMBL" id="FOXX01000009">
    <property type="protein sequence ID" value="SFQ79602.1"/>
    <property type="molecule type" value="Genomic_DNA"/>
</dbReference>
<organism evidence="1 2">
    <name type="scientific">Priestia endophytica DSM 13796</name>
    <dbReference type="NCBI Taxonomy" id="1121089"/>
    <lineage>
        <taxon>Bacteria</taxon>
        <taxon>Bacillati</taxon>
        <taxon>Bacillota</taxon>
        <taxon>Bacilli</taxon>
        <taxon>Bacillales</taxon>
        <taxon>Bacillaceae</taxon>
        <taxon>Priestia</taxon>
    </lineage>
</organism>